<sequence length="181" mass="20514">MKKANKKKQYQKNRRPVIVSILFLFSFLQLLISSCNTEKKLVKKVYAFQSPRQQGNIPVDPSGNELPLLPDTFYTAYVVTVKKVTRFDSAWYRGKRFSVSANLITGNSAEVGLEKGSLTKPLLITTENTSALYSLQLTVDRSAISPQKTEDGVMLIRFFKGKRAFYQQIERVEAVEQLPAN</sequence>
<gene>
    <name evidence="1" type="ORF">ESA94_20555</name>
</gene>
<dbReference type="Proteomes" id="UP000290204">
    <property type="component" value="Unassembled WGS sequence"/>
</dbReference>
<proteinExistence type="predicted"/>
<dbReference type="EMBL" id="SDHW01000009">
    <property type="protein sequence ID" value="RXK57592.1"/>
    <property type="molecule type" value="Genomic_DNA"/>
</dbReference>
<dbReference type="RefSeq" id="WP_129132844.1">
    <property type="nucleotide sequence ID" value="NZ_SDHW01000009.1"/>
</dbReference>
<dbReference type="PROSITE" id="PS51257">
    <property type="entry name" value="PROKAR_LIPOPROTEIN"/>
    <property type="match status" value="1"/>
</dbReference>
<dbReference type="AlphaFoldDB" id="A0A4Q1CE01"/>
<comment type="caution">
    <text evidence="1">The sequence shown here is derived from an EMBL/GenBank/DDBJ whole genome shotgun (WGS) entry which is preliminary data.</text>
</comment>
<name>A0A4Q1CE01_9BACT</name>
<accession>A0A4Q1CE01</accession>
<evidence type="ECO:0000313" key="2">
    <source>
        <dbReference type="Proteomes" id="UP000290204"/>
    </source>
</evidence>
<organism evidence="1 2">
    <name type="scientific">Lacibacter luteus</name>
    <dbReference type="NCBI Taxonomy" id="2508719"/>
    <lineage>
        <taxon>Bacteria</taxon>
        <taxon>Pseudomonadati</taxon>
        <taxon>Bacteroidota</taxon>
        <taxon>Chitinophagia</taxon>
        <taxon>Chitinophagales</taxon>
        <taxon>Chitinophagaceae</taxon>
        <taxon>Lacibacter</taxon>
    </lineage>
</organism>
<evidence type="ECO:0000313" key="1">
    <source>
        <dbReference type="EMBL" id="RXK57592.1"/>
    </source>
</evidence>
<keyword evidence="2" id="KW-1185">Reference proteome</keyword>
<reference evidence="1 2" key="1">
    <citation type="submission" date="2019-01" db="EMBL/GenBank/DDBJ databases">
        <title>Lacibacter sp. strain TTM-7.</title>
        <authorList>
            <person name="Chen W.-M."/>
        </authorList>
    </citation>
    <scope>NUCLEOTIDE SEQUENCE [LARGE SCALE GENOMIC DNA]</scope>
    <source>
        <strain evidence="1 2">TTM-7</strain>
    </source>
</reference>
<protein>
    <submittedName>
        <fullName evidence="1">Uncharacterized protein</fullName>
    </submittedName>
</protein>